<organism evidence="1 2">
    <name type="scientific">Rosa chinensis</name>
    <name type="common">China rose</name>
    <dbReference type="NCBI Taxonomy" id="74649"/>
    <lineage>
        <taxon>Eukaryota</taxon>
        <taxon>Viridiplantae</taxon>
        <taxon>Streptophyta</taxon>
        <taxon>Embryophyta</taxon>
        <taxon>Tracheophyta</taxon>
        <taxon>Spermatophyta</taxon>
        <taxon>Magnoliopsida</taxon>
        <taxon>eudicotyledons</taxon>
        <taxon>Gunneridae</taxon>
        <taxon>Pentapetalae</taxon>
        <taxon>rosids</taxon>
        <taxon>fabids</taxon>
        <taxon>Rosales</taxon>
        <taxon>Rosaceae</taxon>
        <taxon>Rosoideae</taxon>
        <taxon>Rosoideae incertae sedis</taxon>
        <taxon>Rosa</taxon>
    </lineage>
</organism>
<dbReference type="Gramene" id="PRQ29901">
    <property type="protein sequence ID" value="PRQ29901"/>
    <property type="gene ID" value="RchiOBHm_Chr5g0018851"/>
</dbReference>
<evidence type="ECO:0000313" key="2">
    <source>
        <dbReference type="Proteomes" id="UP000238479"/>
    </source>
</evidence>
<keyword evidence="2" id="KW-1185">Reference proteome</keyword>
<protein>
    <submittedName>
        <fullName evidence="1">Uncharacterized protein</fullName>
    </submittedName>
</protein>
<dbReference type="Proteomes" id="UP000238479">
    <property type="component" value="Chromosome 5"/>
</dbReference>
<proteinExistence type="predicted"/>
<sequence length="56" mass="6460">MWAAIDGVSKASQGSEYWQSVPVLHVCTVLYDEALPTFLPFTQYCTMKHCLLFYRL</sequence>
<name>A0A2P6Q6T8_ROSCH</name>
<accession>A0A2P6Q6T8</accession>
<gene>
    <name evidence="1" type="ORF">RchiOBHm_Chr5g0018851</name>
</gene>
<dbReference type="EMBL" id="PDCK01000043">
    <property type="protein sequence ID" value="PRQ29901.1"/>
    <property type="molecule type" value="Genomic_DNA"/>
</dbReference>
<evidence type="ECO:0000313" key="1">
    <source>
        <dbReference type="EMBL" id="PRQ29901.1"/>
    </source>
</evidence>
<dbReference type="AlphaFoldDB" id="A0A2P6Q6T8"/>
<comment type="caution">
    <text evidence="1">The sequence shown here is derived from an EMBL/GenBank/DDBJ whole genome shotgun (WGS) entry which is preliminary data.</text>
</comment>
<reference evidence="1 2" key="1">
    <citation type="journal article" date="2018" name="Nat. Genet.">
        <title>The Rosa genome provides new insights in the design of modern roses.</title>
        <authorList>
            <person name="Bendahmane M."/>
        </authorList>
    </citation>
    <scope>NUCLEOTIDE SEQUENCE [LARGE SCALE GENOMIC DNA]</scope>
    <source>
        <strain evidence="2">cv. Old Blush</strain>
    </source>
</reference>